<evidence type="ECO:0000313" key="4">
    <source>
        <dbReference type="Proteomes" id="UP001174909"/>
    </source>
</evidence>
<sequence length="738" mass="82281">MFRAHVGVEEGEEGDGGGVERWKREAERVKKEMIDELSRLQQRKLELLAQLTTLGPSPVVMEMLHRLGDSAQELDQQISICVQQGLLRLGYVGEQLVGACEAQMEVCKMRLLDIGVCDESSVYQVLNSDYIPLTERLAEKGRSELRNIEVAVEAHIGQHQSWFQSVLQYGIGTGQLWRDHSSALSEVRRSREEALERFRVEHDIRNQNVEANLDMVLDHMRQAPNEQVLDKCLEEANALLDVISGGYKEFREVLSEQVGAGPETVARCLLDYDTALCGYLGVARNPPPSSPKNKKGKVASRAKAGSKKSKKATPTDPAPKPSLAGIVEEVVVRGGAVRFYVVGVTENSTGVFLTQNEECEGAPHGIANQALPLSREKYTQARASLRVVYLDHLEMWRGEVRGEEEREAREKEEEARGELDLRMHLHRPRQSRISRDIQRVRAGKALPPHPLPCTVFSVLCTAELEAHRDRIGRHARAVASEISEVRARGGTASDSMGTEEDEYRQKMEDLARSLAQITSSVGLQQVEKMGKHLLEKRLERVEKIGSEVKTSIQTSLSELSSANTAFRASLKLFSEAGNYCPEEVELFSHRLERLAGKLSVVGPQVLATVAQASSAHSQAATNTFSQFYNKYHLYWSDVCHLEEVKKSLTTLQLSVRSVVADSNLQASRLHDDITRTREQLESGDHTHLLESVPLLVTLLTQRIVYLHCRATVQQEGGSEPHFGRGGGWAANRNSPYLQ</sequence>
<protein>
    <submittedName>
        <fullName evidence="3">Coiled-coil domain-containing protein 180</fullName>
    </submittedName>
</protein>
<dbReference type="Proteomes" id="UP001174909">
    <property type="component" value="Unassembled WGS sequence"/>
</dbReference>
<accession>A0AA35TNA6</accession>
<feature type="compositionally biased region" description="Basic and acidic residues" evidence="1">
    <location>
        <begin position="403"/>
        <end position="423"/>
    </location>
</feature>
<feature type="compositionally biased region" description="Basic residues" evidence="1">
    <location>
        <begin position="292"/>
        <end position="311"/>
    </location>
</feature>
<feature type="region of interest" description="Disordered" evidence="1">
    <location>
        <begin position="1"/>
        <end position="21"/>
    </location>
</feature>
<feature type="region of interest" description="Disordered" evidence="1">
    <location>
        <begin position="716"/>
        <end position="738"/>
    </location>
</feature>
<feature type="domain" description="DUF4455" evidence="2">
    <location>
        <begin position="26"/>
        <end position="285"/>
    </location>
</feature>
<proteinExistence type="predicted"/>
<feature type="region of interest" description="Disordered" evidence="1">
    <location>
        <begin position="283"/>
        <end position="322"/>
    </location>
</feature>
<dbReference type="Pfam" id="PF14643">
    <property type="entry name" value="DUF4455"/>
    <property type="match status" value="1"/>
</dbReference>
<reference evidence="3" key="1">
    <citation type="submission" date="2023-03" db="EMBL/GenBank/DDBJ databases">
        <authorList>
            <person name="Steffen K."/>
            <person name="Cardenas P."/>
        </authorList>
    </citation>
    <scope>NUCLEOTIDE SEQUENCE</scope>
</reference>
<dbReference type="AlphaFoldDB" id="A0AA35TNA6"/>
<gene>
    <name evidence="3" type="ORF">GBAR_LOCUS27577</name>
</gene>
<dbReference type="InterPro" id="IPR028089">
    <property type="entry name" value="DUF4455"/>
</dbReference>
<evidence type="ECO:0000313" key="3">
    <source>
        <dbReference type="EMBL" id="CAI8050137.1"/>
    </source>
</evidence>
<feature type="region of interest" description="Disordered" evidence="1">
    <location>
        <begin position="403"/>
        <end position="432"/>
    </location>
</feature>
<name>A0AA35TNA6_GEOBA</name>
<keyword evidence="4" id="KW-1185">Reference proteome</keyword>
<dbReference type="PANTHER" id="PTHR21444:SF14">
    <property type="entry name" value="COILED-COIL DOMAIN-CONTAINING PROTEIN 180"/>
    <property type="match status" value="1"/>
</dbReference>
<organism evidence="3 4">
    <name type="scientific">Geodia barretti</name>
    <name type="common">Barrett's horny sponge</name>
    <dbReference type="NCBI Taxonomy" id="519541"/>
    <lineage>
        <taxon>Eukaryota</taxon>
        <taxon>Metazoa</taxon>
        <taxon>Porifera</taxon>
        <taxon>Demospongiae</taxon>
        <taxon>Heteroscleromorpha</taxon>
        <taxon>Tetractinellida</taxon>
        <taxon>Astrophorina</taxon>
        <taxon>Geodiidae</taxon>
        <taxon>Geodia</taxon>
    </lineage>
</organism>
<dbReference type="EMBL" id="CASHTH010003836">
    <property type="protein sequence ID" value="CAI8050137.1"/>
    <property type="molecule type" value="Genomic_DNA"/>
</dbReference>
<evidence type="ECO:0000259" key="2">
    <source>
        <dbReference type="Pfam" id="PF14643"/>
    </source>
</evidence>
<dbReference type="PANTHER" id="PTHR21444">
    <property type="entry name" value="COILED-COIL DOMAIN-CONTAINING PROTEIN 180"/>
    <property type="match status" value="1"/>
</dbReference>
<evidence type="ECO:0000256" key="1">
    <source>
        <dbReference type="SAM" id="MobiDB-lite"/>
    </source>
</evidence>
<comment type="caution">
    <text evidence="3">The sequence shown here is derived from an EMBL/GenBank/DDBJ whole genome shotgun (WGS) entry which is preliminary data.</text>
</comment>